<feature type="binding site" evidence="3">
    <location>
        <position position="146"/>
    </location>
    <ligand>
        <name>a divalent metal cation</name>
        <dbReference type="ChEBI" id="CHEBI:60240"/>
    </ligand>
</feature>
<evidence type="ECO:0000313" key="4">
    <source>
        <dbReference type="EMBL" id="OCQ22252.1"/>
    </source>
</evidence>
<dbReference type="RefSeq" id="WP_065790450.1">
    <property type="nucleotide sequence ID" value="NZ_MAUJ01000002.1"/>
</dbReference>
<comment type="caution">
    <text evidence="4">The sequence shown here is derived from an EMBL/GenBank/DDBJ whole genome shotgun (WGS) entry which is preliminary data.</text>
</comment>
<dbReference type="PANTHER" id="PTHR37302:SF1">
    <property type="entry name" value="PROTEIN DINB"/>
    <property type="match status" value="1"/>
</dbReference>
<dbReference type="Proteomes" id="UP000093366">
    <property type="component" value="Unassembled WGS sequence"/>
</dbReference>
<evidence type="ECO:0000256" key="1">
    <source>
        <dbReference type="ARBA" id="ARBA00008635"/>
    </source>
</evidence>
<dbReference type="SUPFAM" id="SSF109854">
    <property type="entry name" value="DinB/YfiT-like putative metalloenzymes"/>
    <property type="match status" value="1"/>
</dbReference>
<dbReference type="AlphaFoldDB" id="A0A1C0TSL1"/>
<feature type="binding site" evidence="3">
    <location>
        <position position="150"/>
    </location>
    <ligand>
        <name>a divalent metal cation</name>
        <dbReference type="ChEBI" id="CHEBI:60240"/>
    </ligand>
</feature>
<evidence type="ECO:0000313" key="5">
    <source>
        <dbReference type="Proteomes" id="UP000093366"/>
    </source>
</evidence>
<keyword evidence="2 3" id="KW-0479">Metal-binding</keyword>
<dbReference type="Pfam" id="PF05163">
    <property type="entry name" value="DinB"/>
    <property type="match status" value="1"/>
</dbReference>
<sequence>MSQLSHFKLLAKYNLWMNKKIYETADTLPEPVLEKDRGAFFGSIIATLNHILVGDTIWLKRFSNHSTPLPSLEYMKCIEYPKALNQVIHPHFNDLMQARYKMDRLIEEFASELTHDMLNATLAYQSTTGAHFNKNFGHLVQHFFNHQTHHRGQVSALLYQAGVNIGDTDLLLLIPEQSPI</sequence>
<dbReference type="OrthoDB" id="9807509at2"/>
<comment type="similarity">
    <text evidence="1">Belongs to the DinB family.</text>
</comment>
<dbReference type="InterPro" id="IPR034660">
    <property type="entry name" value="DinB/YfiT-like"/>
</dbReference>
<evidence type="ECO:0000256" key="3">
    <source>
        <dbReference type="PIRSR" id="PIRSR607837-1"/>
    </source>
</evidence>
<dbReference type="EMBL" id="MAUJ01000002">
    <property type="protein sequence ID" value="OCQ22252.1"/>
    <property type="molecule type" value="Genomic_DNA"/>
</dbReference>
<name>A0A1C0TSL1_9GAMM</name>
<dbReference type="Gene3D" id="1.20.120.450">
    <property type="entry name" value="dinb family like domain"/>
    <property type="match status" value="1"/>
</dbReference>
<dbReference type="InterPro" id="IPR007837">
    <property type="entry name" value="DinB"/>
</dbReference>
<reference evidence="5" key="1">
    <citation type="submission" date="2016-07" db="EMBL/GenBank/DDBJ databases">
        <authorList>
            <person name="Florea S."/>
            <person name="Webb J.S."/>
            <person name="Jaromczyk J."/>
            <person name="Schardl C.L."/>
        </authorList>
    </citation>
    <scope>NUCLEOTIDE SEQUENCE [LARGE SCALE GENOMIC DNA]</scope>
    <source>
        <strain evidence="5">IPB1</strain>
    </source>
</reference>
<dbReference type="PANTHER" id="PTHR37302">
    <property type="entry name" value="SLR1116 PROTEIN"/>
    <property type="match status" value="1"/>
</dbReference>
<accession>A0A1C0TSL1</accession>
<gene>
    <name evidence="4" type="ORF">A7985_10745</name>
</gene>
<proteinExistence type="inferred from homology"/>
<feature type="binding site" evidence="3">
    <location>
        <position position="50"/>
    </location>
    <ligand>
        <name>a divalent metal cation</name>
        <dbReference type="ChEBI" id="CHEBI:60240"/>
    </ligand>
</feature>
<dbReference type="GO" id="GO:0046872">
    <property type="term" value="F:metal ion binding"/>
    <property type="evidence" value="ECO:0007669"/>
    <property type="project" value="UniProtKB-KW"/>
</dbReference>
<evidence type="ECO:0000256" key="2">
    <source>
        <dbReference type="ARBA" id="ARBA00022723"/>
    </source>
</evidence>
<protein>
    <submittedName>
        <fullName evidence="4">Diguanylate cyclase</fullName>
    </submittedName>
</protein>
<organism evidence="4 5">
    <name type="scientific">Pseudoalteromonas luteoviolacea</name>
    <dbReference type="NCBI Taxonomy" id="43657"/>
    <lineage>
        <taxon>Bacteria</taxon>
        <taxon>Pseudomonadati</taxon>
        <taxon>Pseudomonadota</taxon>
        <taxon>Gammaproteobacteria</taxon>
        <taxon>Alteromonadales</taxon>
        <taxon>Pseudoalteromonadaceae</taxon>
        <taxon>Pseudoalteromonas</taxon>
    </lineage>
</organism>